<evidence type="ECO:0000313" key="1">
    <source>
        <dbReference type="EMBL" id="CAD9589671.1"/>
    </source>
</evidence>
<name>A0A7S2KXI8_9STRA</name>
<dbReference type="AlphaFoldDB" id="A0A7S2KXI8"/>
<dbReference type="EMBL" id="HBGY01020571">
    <property type="protein sequence ID" value="CAD9589671.1"/>
    <property type="molecule type" value="Transcribed_RNA"/>
</dbReference>
<organism evidence="1">
    <name type="scientific">Leptocylindrus danicus</name>
    <dbReference type="NCBI Taxonomy" id="163516"/>
    <lineage>
        <taxon>Eukaryota</taxon>
        <taxon>Sar</taxon>
        <taxon>Stramenopiles</taxon>
        <taxon>Ochrophyta</taxon>
        <taxon>Bacillariophyta</taxon>
        <taxon>Coscinodiscophyceae</taxon>
        <taxon>Chaetocerotophycidae</taxon>
        <taxon>Leptocylindrales</taxon>
        <taxon>Leptocylindraceae</taxon>
        <taxon>Leptocylindrus</taxon>
    </lineage>
</organism>
<dbReference type="Pfam" id="PF13650">
    <property type="entry name" value="Asp_protease_2"/>
    <property type="match status" value="1"/>
</dbReference>
<accession>A0A7S2KXI8</accession>
<dbReference type="InterPro" id="IPR021109">
    <property type="entry name" value="Peptidase_aspartic_dom_sf"/>
</dbReference>
<sequence>MKGSARVQRCIIIVGISMLIIIPAERQALAFLTTSFTRQTKKDAPRVFVSKNDTPSRRDVLRWSGLGAAAFPFFGKKKAAANAATTSSTPIKPLADLPMQRLRLPKGGFGREYVVIQLMIQGKGPFDFMVDSGLTTELITPHLQNMLGIKSSGQKLNGLAAGGSNVGDVVDLIGASLCCGEFANPGQTEFRLPTLTAVVSDFPMEHIDPLHDPVEGMIGMELLQYFDVDFDFPKGRLRLWKPGTADHHGLVEVPGAVLNESGLLGIRALSPNQPSNQPVVGIIDCGSAFSIVNWKAAELLGMPSRDSDAYRGSPEIIGLGLDGSQIRMPTRSVPLTFCGDAVRDPQSGRVSFEPPPNNWKPWESVVAVGDLAVFSSLLGDGRTPYNGPAVLIGLDILSQRQVVLEAGGRNRARRLYIAPN</sequence>
<gene>
    <name evidence="1" type="ORF">LDAN0321_LOCUS12972</name>
</gene>
<evidence type="ECO:0008006" key="2">
    <source>
        <dbReference type="Google" id="ProtNLM"/>
    </source>
</evidence>
<reference evidence="1" key="1">
    <citation type="submission" date="2021-01" db="EMBL/GenBank/DDBJ databases">
        <authorList>
            <person name="Corre E."/>
            <person name="Pelletier E."/>
            <person name="Niang G."/>
            <person name="Scheremetjew M."/>
            <person name="Finn R."/>
            <person name="Kale V."/>
            <person name="Holt S."/>
            <person name="Cochrane G."/>
            <person name="Meng A."/>
            <person name="Brown T."/>
            <person name="Cohen L."/>
        </authorList>
    </citation>
    <scope>NUCLEOTIDE SEQUENCE</scope>
    <source>
        <strain evidence="1">B650</strain>
    </source>
</reference>
<protein>
    <recommendedName>
        <fullName evidence="2">Peptidase A2 domain-containing protein</fullName>
    </recommendedName>
</protein>
<dbReference type="Gene3D" id="2.40.70.10">
    <property type="entry name" value="Acid Proteases"/>
    <property type="match status" value="1"/>
</dbReference>
<proteinExistence type="predicted"/>